<evidence type="ECO:0000256" key="2">
    <source>
        <dbReference type="SAM" id="Phobius"/>
    </source>
</evidence>
<dbReference type="InterPro" id="IPR048389">
    <property type="entry name" value="YciQ-like_C"/>
</dbReference>
<sequence length="536" mass="57205">MLTKWGIAAAFAAVVGLSAGQPPSIPNIPILPEPTGELPPSSSDPDAGTPELPTRTQLALKLERDGLLSVEETITVRKGERLNRDSPLRIKTSDAQDRVFVIVDPRLEGNGTAEATADNFVVRVGEGKSVLRYKVDGAVIDIGNRQEVRWQIAAGWDTTLSLLKATFIAPERPVSVTCLGGVRGSDTLCTRARTESNGVTRVDMQNLTAGDRVDLTIGLPGGTVPANAKFAATASVAGPFALTPFSGFGLLGLTALLLAGFALLWAARGRDAKALATDVGPVDVLIHDNGTVAFASPDGVLPGQIGTVTDERVDPVDVSTTIIDLAVRNYLWVEQLQDDWRIVPRNPADESLSAYERAVYESVPQDGVTVSNLSVDMARIKVAMYSDVVERGWFKRRPDRDRALWMWVGLGLAVVGAALTTVLALTVGNALIGLAVVIAGIALVLGARLMPARTKRGSALLAQVRSMREYLRNAGPANIPDADRELVFSRSLPYAVVLGEAPRWLDAFASGNELYWFSGGRNLQGFITALDRALAK</sequence>
<proteinExistence type="predicted"/>
<evidence type="ECO:0000256" key="1">
    <source>
        <dbReference type="SAM" id="MobiDB-lite"/>
    </source>
</evidence>
<dbReference type="Pfam" id="PF20990">
    <property type="entry name" value="DUF2207_C"/>
    <property type="match status" value="1"/>
</dbReference>
<evidence type="ECO:0000313" key="6">
    <source>
        <dbReference type="Proteomes" id="UP001519332"/>
    </source>
</evidence>
<feature type="domain" description="DUF2207" evidence="3">
    <location>
        <begin position="56"/>
        <end position="216"/>
    </location>
</feature>
<feature type="transmembrane region" description="Helical" evidence="2">
    <location>
        <begin position="431"/>
        <end position="450"/>
    </location>
</feature>
<name>A0ABS4T8A3_9PSEU</name>
<keyword evidence="2" id="KW-0812">Transmembrane</keyword>
<feature type="transmembrane region" description="Helical" evidence="2">
    <location>
        <begin position="404"/>
        <end position="425"/>
    </location>
</feature>
<dbReference type="Proteomes" id="UP001519332">
    <property type="component" value="Unassembled WGS sequence"/>
</dbReference>
<feature type="region of interest" description="Disordered" evidence="1">
    <location>
        <begin position="26"/>
        <end position="52"/>
    </location>
</feature>
<keyword evidence="6" id="KW-1185">Reference proteome</keyword>
<keyword evidence="2" id="KW-0472">Membrane</keyword>
<dbReference type="Pfam" id="PF09972">
    <property type="entry name" value="DUF2207"/>
    <property type="match status" value="1"/>
</dbReference>
<keyword evidence="2" id="KW-1133">Transmembrane helix</keyword>
<organism evidence="5 6">
    <name type="scientific">Kibdelosporangium banguiense</name>
    <dbReference type="NCBI Taxonomy" id="1365924"/>
    <lineage>
        <taxon>Bacteria</taxon>
        <taxon>Bacillati</taxon>
        <taxon>Actinomycetota</taxon>
        <taxon>Actinomycetes</taxon>
        <taxon>Pseudonocardiales</taxon>
        <taxon>Pseudonocardiaceae</taxon>
        <taxon>Kibdelosporangium</taxon>
    </lineage>
</organism>
<feature type="domain" description="Predicted membrane protein YciQ-like C-terminal" evidence="4">
    <location>
        <begin position="295"/>
        <end position="508"/>
    </location>
</feature>
<feature type="transmembrane region" description="Helical" evidence="2">
    <location>
        <begin position="245"/>
        <end position="267"/>
    </location>
</feature>
<dbReference type="RefSeq" id="WP_209635063.1">
    <property type="nucleotide sequence ID" value="NZ_JAGINW010000001.1"/>
</dbReference>
<dbReference type="EMBL" id="JAGINW010000001">
    <property type="protein sequence ID" value="MBP2320656.1"/>
    <property type="molecule type" value="Genomic_DNA"/>
</dbReference>
<gene>
    <name evidence="5" type="ORF">JOF56_001041</name>
</gene>
<accession>A0ABS4T8A3</accession>
<comment type="caution">
    <text evidence="5">The sequence shown here is derived from an EMBL/GenBank/DDBJ whole genome shotgun (WGS) entry which is preliminary data.</text>
</comment>
<evidence type="ECO:0000259" key="3">
    <source>
        <dbReference type="Pfam" id="PF09972"/>
    </source>
</evidence>
<reference evidence="5 6" key="1">
    <citation type="submission" date="2021-03" db="EMBL/GenBank/DDBJ databases">
        <title>Sequencing the genomes of 1000 actinobacteria strains.</title>
        <authorList>
            <person name="Klenk H.-P."/>
        </authorList>
    </citation>
    <scope>NUCLEOTIDE SEQUENCE [LARGE SCALE GENOMIC DNA]</scope>
    <source>
        <strain evidence="5 6">DSM 46670</strain>
    </source>
</reference>
<dbReference type="InterPro" id="IPR018702">
    <property type="entry name" value="DUF2207"/>
</dbReference>
<evidence type="ECO:0000259" key="4">
    <source>
        <dbReference type="Pfam" id="PF20990"/>
    </source>
</evidence>
<evidence type="ECO:0000313" key="5">
    <source>
        <dbReference type="EMBL" id="MBP2320656.1"/>
    </source>
</evidence>
<protein>
    <submittedName>
        <fullName evidence="5">Uncharacterized protein (TIGR04222 family)</fullName>
    </submittedName>
</protein>